<dbReference type="Pfam" id="PF02074">
    <property type="entry name" value="Peptidase_M32"/>
    <property type="match status" value="1"/>
</dbReference>
<dbReference type="GO" id="GO:0006508">
    <property type="term" value="P:proteolysis"/>
    <property type="evidence" value="ECO:0007669"/>
    <property type="project" value="UniProtKB-UniRule"/>
</dbReference>
<keyword evidence="1" id="KW-0482">Metalloprotease</keyword>
<reference evidence="4 5" key="1">
    <citation type="journal article" date="2016" name="Sci. Rep.">
        <title>Metabolic traits of an uncultured archaeal lineage -MSBL1- from brine pools of the Red Sea.</title>
        <authorList>
            <person name="Mwirichia R."/>
            <person name="Alam I."/>
            <person name="Rashid M."/>
            <person name="Vinu M."/>
            <person name="Ba-Alawi W."/>
            <person name="Anthony Kamau A."/>
            <person name="Kamanda Ngugi D."/>
            <person name="Goker M."/>
            <person name="Klenk H.P."/>
            <person name="Bajic V."/>
            <person name="Stingl U."/>
        </authorList>
    </citation>
    <scope>NUCLEOTIDE SEQUENCE [LARGE SCALE GENOMIC DNA]</scope>
    <source>
        <strain evidence="4">SCGC-AAA259B11</strain>
    </source>
</reference>
<feature type="binding site" evidence="2">
    <location>
        <position position="295"/>
    </location>
    <ligand>
        <name>Zn(2+)</name>
        <dbReference type="ChEBI" id="CHEBI:29105"/>
        <note>catalytic</note>
    </ligand>
</feature>
<comment type="catalytic activity">
    <reaction evidence="1">
        <text>Release of a C-terminal amino acid with broad specificity, except for -Pro.</text>
        <dbReference type="EC" id="3.4.17.19"/>
    </reaction>
</comment>
<dbReference type="EC" id="3.4.17.19" evidence="1"/>
<organism evidence="4 5">
    <name type="scientific">candidate division MSBL1 archaeon SCGC-AAA259B11</name>
    <dbReference type="NCBI Taxonomy" id="1698260"/>
    <lineage>
        <taxon>Archaea</taxon>
        <taxon>Methanobacteriati</taxon>
        <taxon>Methanobacteriota</taxon>
        <taxon>candidate division MSBL1</taxon>
    </lineage>
</organism>
<dbReference type="GO" id="GO:0046872">
    <property type="term" value="F:metal ion binding"/>
    <property type="evidence" value="ECO:0007669"/>
    <property type="project" value="UniProtKB-KW"/>
</dbReference>
<dbReference type="Gene3D" id="1.10.1370.30">
    <property type="match status" value="1"/>
</dbReference>
<proteinExistence type="inferred from homology"/>
<evidence type="ECO:0000256" key="1">
    <source>
        <dbReference type="PIRNR" id="PIRNR006615"/>
    </source>
</evidence>
<name>A0A133U5L2_9EURY</name>
<dbReference type="SUPFAM" id="SSF55486">
    <property type="entry name" value="Metalloproteases ('zincins'), catalytic domain"/>
    <property type="match status" value="1"/>
</dbReference>
<dbReference type="Proteomes" id="UP000070184">
    <property type="component" value="Unassembled WGS sequence"/>
</dbReference>
<dbReference type="GO" id="GO:0004181">
    <property type="term" value="F:metallocarboxypeptidase activity"/>
    <property type="evidence" value="ECO:0007669"/>
    <property type="project" value="UniProtKB-UniRule"/>
</dbReference>
<dbReference type="AlphaFoldDB" id="A0A133U5L2"/>
<evidence type="ECO:0000313" key="5">
    <source>
        <dbReference type="Proteomes" id="UP000070184"/>
    </source>
</evidence>
<dbReference type="PIRSF" id="PIRSF006615">
    <property type="entry name" value="Zn_crbxpep_Taq"/>
    <property type="match status" value="1"/>
</dbReference>
<evidence type="ECO:0000256" key="3">
    <source>
        <dbReference type="PIRSR" id="PIRSR006615-2"/>
    </source>
</evidence>
<protein>
    <recommendedName>
        <fullName evidence="1">Metal-dependent carboxypeptidase</fullName>
        <ecNumber evidence="1">3.4.17.19</ecNumber>
    </recommendedName>
</protein>
<dbReference type="PATRIC" id="fig|1698260.3.peg.602"/>
<accession>A0A133U5L2</accession>
<comment type="similarity">
    <text evidence="1">Belongs to the peptidase M32 family.</text>
</comment>
<comment type="caution">
    <text evidence="4">The sequence shown here is derived from an EMBL/GenBank/DDBJ whole genome shotgun (WGS) entry which is preliminary data.</text>
</comment>
<keyword evidence="1 4" id="KW-0121">Carboxypeptidase</keyword>
<dbReference type="EMBL" id="LHXK01000035">
    <property type="protein sequence ID" value="KXA89479.1"/>
    <property type="molecule type" value="Genomic_DNA"/>
</dbReference>
<feature type="active site" description="Proton donor/acceptor" evidence="3">
    <location>
        <position position="266"/>
    </location>
</feature>
<dbReference type="InterPro" id="IPR001333">
    <property type="entry name" value="Peptidase_M32_Taq"/>
</dbReference>
<comment type="cofactor">
    <cofactor evidence="2">
        <name>Zn(2+)</name>
        <dbReference type="ChEBI" id="CHEBI:29105"/>
    </cofactor>
    <text evidence="2">Binds 1 zinc ion per subunit.</text>
</comment>
<feature type="binding site" evidence="2">
    <location>
        <position position="269"/>
    </location>
    <ligand>
        <name>Zn(2+)</name>
        <dbReference type="ChEBI" id="CHEBI:29105"/>
        <note>catalytic</note>
    </ligand>
</feature>
<evidence type="ECO:0000256" key="2">
    <source>
        <dbReference type="PIRSR" id="PIRSR006615-1"/>
    </source>
</evidence>
<evidence type="ECO:0000313" key="4">
    <source>
        <dbReference type="EMBL" id="KXA89479.1"/>
    </source>
</evidence>
<comment type="function">
    <text evidence="1">Broad specificity carboxypetidase that releases amino acids sequentially from the C-terminus, including neutral, aromatic, polar and basic residues.</text>
</comment>
<gene>
    <name evidence="4" type="ORF">AKJ61_02800</name>
</gene>
<keyword evidence="1 2" id="KW-0479">Metal-binding</keyword>
<dbReference type="CDD" id="cd06460">
    <property type="entry name" value="M32_Taq"/>
    <property type="match status" value="1"/>
</dbReference>
<dbReference type="PANTHER" id="PTHR34217:SF1">
    <property type="entry name" value="CARBOXYPEPTIDASE 1"/>
    <property type="match status" value="1"/>
</dbReference>
<dbReference type="PANTHER" id="PTHR34217">
    <property type="entry name" value="METAL-DEPENDENT CARBOXYPEPTIDASE"/>
    <property type="match status" value="1"/>
</dbReference>
<sequence length="500" mass="58598">MPSQTDSEKIYNKLIRKIKRIKNIGNAEGLLRWDQQVMMPNAGTPARSQQLSALSSIQHELLTDEKIGKMLDEIDEEEISKERRSAIREIKREFERAKRLPTELIEKISKASSEAFSKWLKSKEENDFSIFAPNLEKLIELKTKYAEYIDPDVAPYQVLFEDYEPYLGLEIASDTLSKLRKELVPFIEKIKESEVKPDRSTFENNFSGEKQREFAQHVLDILGFKWEYGRLDTAPHPFTSGTQYDVRVTTRFEDNLLDGLFSTIHEFGHANYTLGLPKEKYGTPLGESRGFTFHESQSRLWENHIGRSRPFWEYILPELKKKFPSIDASIEDVYKTVNKVHEDNLIRVDADELTYHMHIILRFEIENDLIENNIEVKEIPSVWNDKMENYLGVRPENDSEGCLQDVHWSHGSFGYFPTYSLGSVLSAQIYNSAKNDIDRLEEKMRNGKFESLKKWLTEKIHRYGKRYTTNELIQKSIGEEFNPSHFIDYIKNKYSEIYEI</sequence>
<dbReference type="PROSITE" id="PS52034">
    <property type="entry name" value="PEPTIDASE_M32"/>
    <property type="match status" value="1"/>
</dbReference>
<dbReference type="PRINTS" id="PR00998">
    <property type="entry name" value="CRBOXYPTASET"/>
</dbReference>
<feature type="binding site" evidence="2">
    <location>
        <position position="265"/>
    </location>
    <ligand>
        <name>Zn(2+)</name>
        <dbReference type="ChEBI" id="CHEBI:29105"/>
        <note>catalytic</note>
    </ligand>
</feature>
<keyword evidence="2" id="KW-0862">Zinc</keyword>
<keyword evidence="1" id="KW-0378">Hydrolase</keyword>
<keyword evidence="5" id="KW-1185">Reference proteome</keyword>
<keyword evidence="1" id="KW-0645">Protease</keyword>